<dbReference type="STRING" id="1314783.A0A165TGH0"/>
<protein>
    <recommendedName>
        <fullName evidence="3">F-box domain-containing protein</fullName>
    </recommendedName>
</protein>
<organism evidence="1 2">
    <name type="scientific">Daedalea quercina L-15889</name>
    <dbReference type="NCBI Taxonomy" id="1314783"/>
    <lineage>
        <taxon>Eukaryota</taxon>
        <taxon>Fungi</taxon>
        <taxon>Dikarya</taxon>
        <taxon>Basidiomycota</taxon>
        <taxon>Agaricomycotina</taxon>
        <taxon>Agaricomycetes</taxon>
        <taxon>Polyporales</taxon>
        <taxon>Fomitopsis</taxon>
    </lineage>
</organism>
<dbReference type="Proteomes" id="UP000076727">
    <property type="component" value="Unassembled WGS sequence"/>
</dbReference>
<dbReference type="OrthoDB" id="2780918at2759"/>
<dbReference type="AlphaFoldDB" id="A0A165TGH0"/>
<accession>A0A165TGH0</accession>
<name>A0A165TGH0_9APHY</name>
<evidence type="ECO:0000313" key="2">
    <source>
        <dbReference type="Proteomes" id="UP000076727"/>
    </source>
</evidence>
<keyword evidence="2" id="KW-1185">Reference proteome</keyword>
<gene>
    <name evidence="1" type="ORF">DAEQUDRAFT_808494</name>
</gene>
<dbReference type="EMBL" id="KV429037">
    <property type="protein sequence ID" value="KZT73404.1"/>
    <property type="molecule type" value="Genomic_DNA"/>
</dbReference>
<evidence type="ECO:0000313" key="1">
    <source>
        <dbReference type="EMBL" id="KZT73404.1"/>
    </source>
</evidence>
<evidence type="ECO:0008006" key="3">
    <source>
        <dbReference type="Google" id="ProtNLM"/>
    </source>
</evidence>
<proteinExistence type="predicted"/>
<reference evidence="1 2" key="1">
    <citation type="journal article" date="2016" name="Mol. Biol. Evol.">
        <title>Comparative Genomics of Early-Diverging Mushroom-Forming Fungi Provides Insights into the Origins of Lignocellulose Decay Capabilities.</title>
        <authorList>
            <person name="Nagy L.G."/>
            <person name="Riley R."/>
            <person name="Tritt A."/>
            <person name="Adam C."/>
            <person name="Daum C."/>
            <person name="Floudas D."/>
            <person name="Sun H."/>
            <person name="Yadav J.S."/>
            <person name="Pangilinan J."/>
            <person name="Larsson K.H."/>
            <person name="Matsuura K."/>
            <person name="Barry K."/>
            <person name="Labutti K."/>
            <person name="Kuo R."/>
            <person name="Ohm R.A."/>
            <person name="Bhattacharya S.S."/>
            <person name="Shirouzu T."/>
            <person name="Yoshinaga Y."/>
            <person name="Martin F.M."/>
            <person name="Grigoriev I.V."/>
            <person name="Hibbett D.S."/>
        </authorList>
    </citation>
    <scope>NUCLEOTIDE SEQUENCE [LARGE SCALE GENOMIC DNA]</scope>
    <source>
        <strain evidence="1 2">L-15889</strain>
    </source>
</reference>
<sequence>MQTNMLTLNEDVLITLVSYLDSQSARQLSYTARSIHLIAKHRALQSVTLHSIERTTKFCTYMLGDMPHRLPALHELKVHCIVLSAHELVTHTTDDTEESYAAAATLLSELLRRAKNLRVLVMDSAQAWMAYEPQMVDAMASIQTLQEIDLALVGSYTSEFINKMRSAPRKLTFRRSGPLKQGRGRLQLDPQLRLPSVESLSVYDPDNLPGAPDLARAFPGAKRVDLRRTRSFKGLRPLLSTDTDAVPWPTLERVRGSVISFERWKSANTVHLLQLVGQLSSTEASSSWRGRALAGILRGRVTYSSAIPIVSNFQPVALILELDVTAGLENLAELIRGSARLQYLAVAVASDDKDRLDHVASWWGAFCSVLTDSSVLCLEFRVACRQNMSFPPGRSLSGNAGLIPYQETLVRAVEASVGKSTPSTLRYLSLDCSPMGNSPWRYDYLAPEEGQEVKTPPDLRWWSVEGEGTARTTRVLDVGQGERIAAYLRSVQYDYSKPFNERDVPDLCR</sequence>